<evidence type="ECO:0008006" key="3">
    <source>
        <dbReference type="Google" id="ProtNLM"/>
    </source>
</evidence>
<reference evidence="1" key="1">
    <citation type="submission" date="2021-02" db="EMBL/GenBank/DDBJ databases">
        <authorList>
            <person name="Nowell W R."/>
        </authorList>
    </citation>
    <scope>NUCLEOTIDE SEQUENCE</scope>
    <source>
        <strain evidence="1">Ploen Becks lab</strain>
    </source>
</reference>
<evidence type="ECO:0000313" key="2">
    <source>
        <dbReference type="Proteomes" id="UP000663879"/>
    </source>
</evidence>
<dbReference type="OrthoDB" id="6612379at2759"/>
<dbReference type="AlphaFoldDB" id="A0A814AZH1"/>
<name>A0A814AZH1_9BILA</name>
<proteinExistence type="predicted"/>
<dbReference type="EMBL" id="CAJNOC010002248">
    <property type="protein sequence ID" value="CAF0921692.1"/>
    <property type="molecule type" value="Genomic_DNA"/>
</dbReference>
<comment type="caution">
    <text evidence="1">The sequence shown here is derived from an EMBL/GenBank/DDBJ whole genome shotgun (WGS) entry which is preliminary data.</text>
</comment>
<keyword evidence="2" id="KW-1185">Reference proteome</keyword>
<organism evidence="1 2">
    <name type="scientific">Brachionus calyciflorus</name>
    <dbReference type="NCBI Taxonomy" id="104777"/>
    <lineage>
        <taxon>Eukaryota</taxon>
        <taxon>Metazoa</taxon>
        <taxon>Spiralia</taxon>
        <taxon>Gnathifera</taxon>
        <taxon>Rotifera</taxon>
        <taxon>Eurotatoria</taxon>
        <taxon>Monogononta</taxon>
        <taxon>Pseudotrocha</taxon>
        <taxon>Ploima</taxon>
        <taxon>Brachionidae</taxon>
        <taxon>Brachionus</taxon>
    </lineage>
</organism>
<gene>
    <name evidence="1" type="ORF">OXX778_LOCUS12418</name>
</gene>
<dbReference type="Proteomes" id="UP000663879">
    <property type="component" value="Unassembled WGS sequence"/>
</dbReference>
<protein>
    <recommendedName>
        <fullName evidence="3">MULE transposase domain-containing protein</fullName>
    </recommendedName>
</protein>
<accession>A0A814AZH1</accession>
<evidence type="ECO:0000313" key="1">
    <source>
        <dbReference type="EMBL" id="CAF0921692.1"/>
    </source>
</evidence>
<sequence>MLKQHLINFPKSINCDFELDAINAAISVFGNELNVYGCYFHYSQSLIRRFQKNCFQELFNKEFKYCLKLLQALAFVPVYDIVRGFNLIKNKSPLSFKPILDYFEKTYRNYSHVLIQSLEHFWGLIGMPHHNPIFKFEKLPQPEKSIKISEN</sequence>